<dbReference type="InterPro" id="IPR011545">
    <property type="entry name" value="DEAD/DEAH_box_helicase_dom"/>
</dbReference>
<comment type="domain">
    <text evidence="7">The Q motif is unique to and characteristic of the DEAD box family of RNA helicases and controls ATP binding and hydrolysis.</text>
</comment>
<dbReference type="EMBL" id="FO082262">
    <property type="protein sequence ID" value="CCO20559.1"/>
    <property type="molecule type" value="Genomic_DNA"/>
</dbReference>
<dbReference type="GO" id="GO:0003724">
    <property type="term" value="F:RNA helicase activity"/>
    <property type="evidence" value="ECO:0007669"/>
    <property type="project" value="UniProtKB-EC"/>
</dbReference>
<feature type="compositionally biased region" description="Basic and acidic residues" evidence="9">
    <location>
        <begin position="810"/>
        <end position="823"/>
    </location>
</feature>
<feature type="compositionally biased region" description="Basic and acidic residues" evidence="9">
    <location>
        <begin position="896"/>
        <end position="907"/>
    </location>
</feature>
<dbReference type="GeneID" id="19011077"/>
<evidence type="ECO:0000313" key="13">
    <source>
        <dbReference type="EMBL" id="CCO20559.1"/>
    </source>
</evidence>
<dbReference type="Gene3D" id="3.40.50.300">
    <property type="entry name" value="P-loop containing nucleotide triphosphate hydrolases"/>
    <property type="match status" value="2"/>
</dbReference>
<dbReference type="EC" id="3.6.4.13" evidence="7"/>
<keyword evidence="1 7" id="KW-0547">Nucleotide-binding</keyword>
<dbReference type="AlphaFoldDB" id="K8ERI9"/>
<dbReference type="KEGG" id="bpg:Bathy17g00940"/>
<dbReference type="GO" id="GO:0016787">
    <property type="term" value="F:hydrolase activity"/>
    <property type="evidence" value="ECO:0007669"/>
    <property type="project" value="UniProtKB-KW"/>
</dbReference>
<feature type="domain" description="Helicase ATP-binding" evidence="10">
    <location>
        <begin position="254"/>
        <end position="506"/>
    </location>
</feature>
<dbReference type="CDD" id="cd17946">
    <property type="entry name" value="DEADc_DDX24"/>
    <property type="match status" value="1"/>
</dbReference>
<feature type="region of interest" description="Disordered" evidence="9">
    <location>
        <begin position="498"/>
        <end position="538"/>
    </location>
</feature>
<dbReference type="CDD" id="cd18787">
    <property type="entry name" value="SF2_C_DEAD"/>
    <property type="match status" value="1"/>
</dbReference>
<feature type="compositionally biased region" description="Basic and acidic residues" evidence="9">
    <location>
        <begin position="176"/>
        <end position="197"/>
    </location>
</feature>
<feature type="domain" description="Helicase C-terminal" evidence="11">
    <location>
        <begin position="613"/>
        <end position="762"/>
    </location>
</feature>
<dbReference type="RefSeq" id="XP_007508455.1">
    <property type="nucleotide sequence ID" value="XM_007508393.1"/>
</dbReference>
<dbReference type="STRING" id="41875.K8ERI9"/>
<dbReference type="GO" id="GO:0005524">
    <property type="term" value="F:ATP binding"/>
    <property type="evidence" value="ECO:0007669"/>
    <property type="project" value="UniProtKB-UniRule"/>
</dbReference>
<feature type="region of interest" description="Disordered" evidence="9">
    <location>
        <begin position="926"/>
        <end position="951"/>
    </location>
</feature>
<feature type="short sequence motif" description="Q motif" evidence="6">
    <location>
        <begin position="222"/>
        <end position="250"/>
    </location>
</feature>
<feature type="compositionally biased region" description="Low complexity" evidence="9">
    <location>
        <begin position="927"/>
        <end position="937"/>
    </location>
</feature>
<keyword evidence="2 7" id="KW-0378">Hydrolase</keyword>
<comment type="similarity">
    <text evidence="7">Belongs to the DEAD box helicase family.</text>
</comment>
<gene>
    <name evidence="13" type="ordered locus">Bathy17g00940</name>
</gene>
<evidence type="ECO:0000259" key="10">
    <source>
        <dbReference type="PROSITE" id="PS51192"/>
    </source>
</evidence>
<dbReference type="Pfam" id="PF00270">
    <property type="entry name" value="DEAD"/>
    <property type="match status" value="1"/>
</dbReference>
<dbReference type="SMART" id="SM00490">
    <property type="entry name" value="HELICc"/>
    <property type="match status" value="1"/>
</dbReference>
<dbReference type="SUPFAM" id="SSF52540">
    <property type="entry name" value="P-loop containing nucleoside triphosphate hydrolases"/>
    <property type="match status" value="1"/>
</dbReference>
<evidence type="ECO:0000256" key="4">
    <source>
        <dbReference type="ARBA" id="ARBA00022840"/>
    </source>
</evidence>
<dbReference type="PANTHER" id="PTHR24031">
    <property type="entry name" value="RNA HELICASE"/>
    <property type="match status" value="1"/>
</dbReference>
<proteinExistence type="inferred from homology"/>
<feature type="compositionally biased region" description="Acidic residues" evidence="9">
    <location>
        <begin position="454"/>
        <end position="468"/>
    </location>
</feature>
<keyword evidence="8" id="KW-0175">Coiled coil</keyword>
<feature type="region of interest" description="Disordered" evidence="9">
    <location>
        <begin position="802"/>
        <end position="823"/>
    </location>
</feature>
<keyword evidence="3 7" id="KW-0347">Helicase</keyword>
<accession>K8ERI9</accession>
<dbReference type="PROSITE" id="PS51192">
    <property type="entry name" value="HELICASE_ATP_BIND_1"/>
    <property type="match status" value="1"/>
</dbReference>
<evidence type="ECO:0000256" key="7">
    <source>
        <dbReference type="RuleBase" id="RU365068"/>
    </source>
</evidence>
<evidence type="ECO:0000256" key="8">
    <source>
        <dbReference type="SAM" id="Coils"/>
    </source>
</evidence>
<feature type="region of interest" description="Disordered" evidence="9">
    <location>
        <begin position="570"/>
        <end position="589"/>
    </location>
</feature>
<dbReference type="Pfam" id="PF00271">
    <property type="entry name" value="Helicase_C"/>
    <property type="match status" value="1"/>
</dbReference>
<feature type="region of interest" description="Disordered" evidence="9">
    <location>
        <begin position="885"/>
        <end position="907"/>
    </location>
</feature>
<evidence type="ECO:0000256" key="2">
    <source>
        <dbReference type="ARBA" id="ARBA00022801"/>
    </source>
</evidence>
<dbReference type="OrthoDB" id="4310724at2759"/>
<keyword evidence="5 7" id="KW-0694">RNA-binding</keyword>
<comment type="function">
    <text evidence="7">RNA helicase.</text>
</comment>
<dbReference type="InterPro" id="IPR001650">
    <property type="entry name" value="Helicase_C-like"/>
</dbReference>
<dbReference type="InterPro" id="IPR014014">
    <property type="entry name" value="RNA_helicase_DEAD_Q_motif"/>
</dbReference>
<dbReference type="eggNOG" id="KOG0347">
    <property type="taxonomic scope" value="Eukaryota"/>
</dbReference>
<evidence type="ECO:0000259" key="12">
    <source>
        <dbReference type="PROSITE" id="PS51195"/>
    </source>
</evidence>
<evidence type="ECO:0000256" key="6">
    <source>
        <dbReference type="PROSITE-ProRule" id="PRU00552"/>
    </source>
</evidence>
<dbReference type="SMART" id="SM00487">
    <property type="entry name" value="DEXDc"/>
    <property type="match status" value="1"/>
</dbReference>
<feature type="region of interest" description="Disordered" evidence="9">
    <location>
        <begin position="428"/>
        <end position="477"/>
    </location>
</feature>
<feature type="coiled-coil region" evidence="8">
    <location>
        <begin position="846"/>
        <end position="880"/>
    </location>
</feature>
<evidence type="ECO:0000256" key="9">
    <source>
        <dbReference type="SAM" id="MobiDB-lite"/>
    </source>
</evidence>
<dbReference type="PROSITE" id="PS51194">
    <property type="entry name" value="HELICASE_CTER"/>
    <property type="match status" value="1"/>
</dbReference>
<organism evidence="13 14">
    <name type="scientific">Bathycoccus prasinos</name>
    <dbReference type="NCBI Taxonomy" id="41875"/>
    <lineage>
        <taxon>Eukaryota</taxon>
        <taxon>Viridiplantae</taxon>
        <taxon>Chlorophyta</taxon>
        <taxon>Mamiellophyceae</taxon>
        <taxon>Mamiellales</taxon>
        <taxon>Bathycoccaceae</taxon>
        <taxon>Bathycoccus</taxon>
    </lineage>
</organism>
<evidence type="ECO:0000256" key="5">
    <source>
        <dbReference type="ARBA" id="ARBA00022884"/>
    </source>
</evidence>
<name>K8ERI9_9CHLO</name>
<evidence type="ECO:0000256" key="1">
    <source>
        <dbReference type="ARBA" id="ARBA00022741"/>
    </source>
</evidence>
<dbReference type="Proteomes" id="UP000198341">
    <property type="component" value="Chromosome 17"/>
</dbReference>
<keyword evidence="14" id="KW-1185">Reference proteome</keyword>
<comment type="catalytic activity">
    <reaction evidence="7">
        <text>ATP + H2O = ADP + phosphate + H(+)</text>
        <dbReference type="Rhea" id="RHEA:13065"/>
        <dbReference type="ChEBI" id="CHEBI:15377"/>
        <dbReference type="ChEBI" id="CHEBI:15378"/>
        <dbReference type="ChEBI" id="CHEBI:30616"/>
        <dbReference type="ChEBI" id="CHEBI:43474"/>
        <dbReference type="ChEBI" id="CHEBI:456216"/>
        <dbReference type="EC" id="3.6.4.13"/>
    </reaction>
</comment>
<feature type="region of interest" description="Disordered" evidence="9">
    <location>
        <begin position="107"/>
        <end position="213"/>
    </location>
</feature>
<feature type="domain" description="DEAD-box RNA helicase Q" evidence="12">
    <location>
        <begin position="222"/>
        <end position="250"/>
    </location>
</feature>
<reference evidence="13 14" key="1">
    <citation type="submission" date="2011-10" db="EMBL/GenBank/DDBJ databases">
        <authorList>
            <person name="Genoscope - CEA"/>
        </authorList>
    </citation>
    <scope>NUCLEOTIDE SEQUENCE [LARGE SCALE GENOMIC DNA]</scope>
    <source>
        <strain evidence="13 14">RCC 1105</strain>
    </source>
</reference>
<dbReference type="InterPro" id="IPR014001">
    <property type="entry name" value="Helicase_ATP-bd"/>
</dbReference>
<evidence type="ECO:0000313" key="14">
    <source>
        <dbReference type="Proteomes" id="UP000198341"/>
    </source>
</evidence>
<dbReference type="PROSITE" id="PS51195">
    <property type="entry name" value="Q_MOTIF"/>
    <property type="match status" value="1"/>
</dbReference>
<feature type="compositionally biased region" description="Basic and acidic residues" evidence="9">
    <location>
        <begin position="137"/>
        <end position="167"/>
    </location>
</feature>
<keyword evidence="4 7" id="KW-0067">ATP-binding</keyword>
<sequence length="951" mass="105965">MKSNTSSKKKPFKLGSKARKALKAAQKSRASGGEFIEEKQTKSFRYDEDKDEELKRLRALYASGAVEEGDDEVTENNNWHAIDVNSQFLVGSSEEGFVSLEVLSLEKEGEKDDAKTKTTVKKSASKNDIDDDGSITVRKEKEKENDENGEKKEATKSKASNAKEARILKRKKRWKEKVEEAKKRKRNEKDEAKRGDGETAGGGGGDYENEDDDLLGDEEDVAAWAQYDLHPLLLKAIRKLRFTSPTPIQEKVLHPAIKGRMDIVGAAETGSGKTLAFGLPILQRLMQDKEEEKWYEEYADEEKPGKGKKHLRALIVTPTRELALQVAKMLADVAIYTGIQIAAIVGGMSKQKQERVLKKQPEIIVATPGRLWELIRDGDKHLTSLERLTFLTLDEADRMVERGHFKELESVIKSIPEPPETRRIARSAKLTKRKQPMMAATKVSNDSKTKKGEEEEENEEKNDEESEPAADNRIMARDRQTFVFSATLTVPDEVKYKLDRKKPQASSKKVNNGKKKDGGGSSGVENNNGDYENAYRLEPPKELASTNTMGNLMKMVPFYGRVKLCDVSDSVTKKKKDNNPDESSSKAMITSTTKVASKVHESALECTDDERDALTLYLLSAHAGKPSIVFVNAISSLRRLTALLKLMKVNAVGLHAGMQQRARLKALDRFKGNKASALIATDVAARGLDIKGVELVVHYQVPRQADAYVHRCGRTGRANLSGVSVALVTPKERSRYLAMLAAMGRERGFRLPPFPVAEETVREATKRVQLAKRLDAIVHKNEKKRADKAWKKRTAEAMDLGLDADDDSDFDKNSDSDDQDVMHFSDNEDGVQVIEDFESYGKHKMKKELTQKKLEREAELRNVTKREISLRNELDRLLKTPLGAKRQSALTSQKFPTREGGKQFEKTKKMSSSFASALDVIGLPKESSAVGPASAGAVAGGATGARRMRRM</sequence>
<dbReference type="InterPro" id="IPR027417">
    <property type="entry name" value="P-loop_NTPase"/>
</dbReference>
<dbReference type="GO" id="GO:0003723">
    <property type="term" value="F:RNA binding"/>
    <property type="evidence" value="ECO:0007669"/>
    <property type="project" value="UniProtKB-UniRule"/>
</dbReference>
<protein>
    <recommendedName>
        <fullName evidence="7">ATP-dependent RNA helicase</fullName>
        <ecNumber evidence="7">3.6.4.13</ecNumber>
    </recommendedName>
</protein>
<feature type="compositionally biased region" description="Basic and acidic residues" evidence="9">
    <location>
        <begin position="107"/>
        <end position="116"/>
    </location>
</feature>
<evidence type="ECO:0000259" key="11">
    <source>
        <dbReference type="PROSITE" id="PS51194"/>
    </source>
</evidence>
<evidence type="ECO:0000256" key="3">
    <source>
        <dbReference type="ARBA" id="ARBA00022806"/>
    </source>
</evidence>